<protein>
    <submittedName>
        <fullName evidence="2">Uncharacterized protein</fullName>
    </submittedName>
</protein>
<gene>
    <name evidence="2" type="ORF">IMSHALPRED_000529</name>
</gene>
<organism evidence="2 3">
    <name type="scientific">Imshaugia aleurites</name>
    <dbReference type="NCBI Taxonomy" id="172621"/>
    <lineage>
        <taxon>Eukaryota</taxon>
        <taxon>Fungi</taxon>
        <taxon>Dikarya</taxon>
        <taxon>Ascomycota</taxon>
        <taxon>Pezizomycotina</taxon>
        <taxon>Lecanoromycetes</taxon>
        <taxon>OSLEUM clade</taxon>
        <taxon>Lecanoromycetidae</taxon>
        <taxon>Lecanorales</taxon>
        <taxon>Lecanorineae</taxon>
        <taxon>Parmeliaceae</taxon>
        <taxon>Imshaugia</taxon>
    </lineage>
</organism>
<feature type="region of interest" description="Disordered" evidence="1">
    <location>
        <begin position="322"/>
        <end position="395"/>
    </location>
</feature>
<comment type="caution">
    <text evidence="2">The sequence shown here is derived from an EMBL/GenBank/DDBJ whole genome shotgun (WGS) entry which is preliminary data.</text>
</comment>
<proteinExistence type="predicted"/>
<evidence type="ECO:0000256" key="1">
    <source>
        <dbReference type="SAM" id="MobiDB-lite"/>
    </source>
</evidence>
<sequence length="395" mass="43355">MAAAHHQQDPSYLTDIEPSTRTILLPDGYELAHYTLRRINDGHLQSYLPINASATPVQATPIAAQISDLQPQGALQANQETPLAGSMSPLTSTNQSPYHMQTLQQQLHSIPIRGGPNTFATSNSTAKELSKLTQKRHAHSRDDNYTNVCGVYSPEKATPVKRYNHGKGEFCCPRCGSNFTRPKSVKDHFPDCVGKYGNPQSLRYTDHSSMAQKEAAIQRRRQASREASNLEMEGVVYQPAGSGQMIKLEEMSDTLGHTSVHAIAGSATADDGPHIKTDIVHESIETPSPEQQSQSASLDLQYTSLQPTSASSEHFIAQTPDWARSAAEQSRMNPRATAEWWTPEAQTPKGTNGDGLQDDGLDAYMDRRSYFSTTPAAGQPPSKMENIDEECEMED</sequence>
<dbReference type="AlphaFoldDB" id="A0A8H3G414"/>
<name>A0A8H3G414_9LECA</name>
<accession>A0A8H3G414</accession>
<dbReference type="OrthoDB" id="5363190at2759"/>
<reference evidence="2" key="1">
    <citation type="submission" date="2021-03" db="EMBL/GenBank/DDBJ databases">
        <authorList>
            <person name="Tagirdzhanova G."/>
        </authorList>
    </citation>
    <scope>NUCLEOTIDE SEQUENCE</scope>
</reference>
<keyword evidence="3" id="KW-1185">Reference proteome</keyword>
<dbReference type="EMBL" id="CAJPDT010000102">
    <property type="protein sequence ID" value="CAF9937751.1"/>
    <property type="molecule type" value="Genomic_DNA"/>
</dbReference>
<dbReference type="Proteomes" id="UP000664534">
    <property type="component" value="Unassembled WGS sequence"/>
</dbReference>
<evidence type="ECO:0000313" key="3">
    <source>
        <dbReference type="Proteomes" id="UP000664534"/>
    </source>
</evidence>
<evidence type="ECO:0000313" key="2">
    <source>
        <dbReference type="EMBL" id="CAF9937751.1"/>
    </source>
</evidence>